<dbReference type="InterPro" id="IPR032710">
    <property type="entry name" value="NTF2-like_dom_sf"/>
</dbReference>
<protein>
    <submittedName>
        <fullName evidence="3">Nuclear transport factor 2 family protein</fullName>
    </submittedName>
</protein>
<feature type="signal peptide" evidence="1">
    <location>
        <begin position="1"/>
        <end position="21"/>
    </location>
</feature>
<dbReference type="EMBL" id="JBHSPH010000001">
    <property type="protein sequence ID" value="MFC5861149.1"/>
    <property type="molecule type" value="Genomic_DNA"/>
</dbReference>
<feature type="domain" description="DUF4440" evidence="2">
    <location>
        <begin position="37"/>
        <end position="154"/>
    </location>
</feature>
<accession>A0ABW1EB11</accession>
<dbReference type="Gene3D" id="3.10.450.50">
    <property type="match status" value="1"/>
</dbReference>
<evidence type="ECO:0000313" key="4">
    <source>
        <dbReference type="Proteomes" id="UP001596091"/>
    </source>
</evidence>
<name>A0ABW1EB11_9BACT</name>
<evidence type="ECO:0000259" key="2">
    <source>
        <dbReference type="Pfam" id="PF14534"/>
    </source>
</evidence>
<gene>
    <name evidence="3" type="ORF">ACFPT7_02465</name>
</gene>
<dbReference type="RefSeq" id="WP_263334319.1">
    <property type="nucleotide sequence ID" value="NZ_JAGSYH010000002.1"/>
</dbReference>
<proteinExistence type="predicted"/>
<dbReference type="SUPFAM" id="SSF54427">
    <property type="entry name" value="NTF2-like"/>
    <property type="match status" value="1"/>
</dbReference>
<comment type="caution">
    <text evidence="3">The sequence shown here is derived from an EMBL/GenBank/DDBJ whole genome shotgun (WGS) entry which is preliminary data.</text>
</comment>
<keyword evidence="4" id="KW-1185">Reference proteome</keyword>
<dbReference type="InterPro" id="IPR027843">
    <property type="entry name" value="DUF4440"/>
</dbReference>
<sequence>MRIRRLVWLALIAVLTVPAWSQGAKTADDKAGDKAAIHAVMEAQVAAWNRGDVTDFMKSYEDSPETTFVGAASVNKGFQPILSRYKANYSTKEQMGKLTFKDTEIRLLPTSTGVVEYAIVTGKFHLERTAKGAQTKDDGIFSLVWRKGPDGWKIVLDHTA</sequence>
<keyword evidence="1" id="KW-0732">Signal</keyword>
<reference evidence="4" key="1">
    <citation type="journal article" date="2019" name="Int. J. Syst. Evol. Microbiol.">
        <title>The Global Catalogue of Microorganisms (GCM) 10K type strain sequencing project: providing services to taxonomists for standard genome sequencing and annotation.</title>
        <authorList>
            <consortium name="The Broad Institute Genomics Platform"/>
            <consortium name="The Broad Institute Genome Sequencing Center for Infectious Disease"/>
            <person name="Wu L."/>
            <person name="Ma J."/>
        </authorList>
    </citation>
    <scope>NUCLEOTIDE SEQUENCE [LARGE SCALE GENOMIC DNA]</scope>
    <source>
        <strain evidence="4">JCM 4087</strain>
    </source>
</reference>
<evidence type="ECO:0000256" key="1">
    <source>
        <dbReference type="SAM" id="SignalP"/>
    </source>
</evidence>
<dbReference type="Proteomes" id="UP001596091">
    <property type="component" value="Unassembled WGS sequence"/>
</dbReference>
<dbReference type="Pfam" id="PF14534">
    <property type="entry name" value="DUF4440"/>
    <property type="match status" value="1"/>
</dbReference>
<feature type="chain" id="PRO_5046753464" evidence="1">
    <location>
        <begin position="22"/>
        <end position="160"/>
    </location>
</feature>
<organism evidence="3 4">
    <name type="scientific">Acidicapsa dinghuensis</name>
    <dbReference type="NCBI Taxonomy" id="2218256"/>
    <lineage>
        <taxon>Bacteria</taxon>
        <taxon>Pseudomonadati</taxon>
        <taxon>Acidobacteriota</taxon>
        <taxon>Terriglobia</taxon>
        <taxon>Terriglobales</taxon>
        <taxon>Acidobacteriaceae</taxon>
        <taxon>Acidicapsa</taxon>
    </lineage>
</organism>
<evidence type="ECO:0000313" key="3">
    <source>
        <dbReference type="EMBL" id="MFC5861149.1"/>
    </source>
</evidence>